<dbReference type="AlphaFoldDB" id="A0A5C6Q714"/>
<keyword evidence="2" id="KW-0378">Hydrolase</keyword>
<accession>A0A5C6Q714</accession>
<gene>
    <name evidence="2" type="ORF">ESZ36_18955</name>
</gene>
<dbReference type="Proteomes" id="UP000321822">
    <property type="component" value="Unassembled WGS sequence"/>
</dbReference>
<keyword evidence="3" id="KW-1185">Reference proteome</keyword>
<dbReference type="PANTHER" id="PTHR43135:SF3">
    <property type="entry name" value="ALPHA-D-RIBOSE 1-METHYLPHOSPHONATE 5-TRIPHOSPHATE DIPHOSPHATASE"/>
    <property type="match status" value="1"/>
</dbReference>
<dbReference type="Gene3D" id="2.30.40.10">
    <property type="entry name" value="Urease, subunit C, domain 1"/>
    <property type="match status" value="1"/>
</dbReference>
<protein>
    <submittedName>
        <fullName evidence="2">Amidohydrolase family protein</fullName>
    </submittedName>
</protein>
<sequence>MHIKIPIKTIHSFICAFVLMTTLGCSQQYEPVKTLQVPLPAEEKFRMILGGTDVGGMLVNRDGDNINIDFSFSNNGRGASSKEVLKLSETGLPIDWRITGKTVFGNEVTEQFTLQDNLAKWQSSTESGNAKFNNNALYIAQNASPYALYIYAKALLEQPSKSISALPSGELTITQVEKIELRDINDATVNATIYAINGIELDPSYIALDDNHHMLSYLSPRAVVIREGLEKQNKTLSDLAASLNASRFEKIAKKAMHHYEKPVRINNVRIFDPVNMQLTASKSVLIEKDKITAIESPVDIAKDGEILIDGNGGTLIPGLYEMHGHMSDNDALLNVMAGVTSSRDMGNEIELLDPLIEKIESNKIIGPRITKSGFIEGKSEFSAATGEIASTEQEAVDLVNMYGEKGGYFQIKIYSSINGEWVPAMAKAAKKYGMRVTGHIPAFSTVDEMVAAGYDEITHINQGMLSWVLDRDEDTRTLYRITGMKRFVGLDLTSEKVQKTLNTMVEKNIAVDPTIVIHEFGLTARNGETRIGTKDYIDNMPVGVQRSAKVALLNVADQEEDDAYRLAFDKIIETLALMHKKGIFLVPGTDLGGAFELHRELELFKKIGMSNAEVLRRGSYDMANYLGYGDQLGSIEVGKLADFFLVPGDPISELRAIKTVSMVSKGGVIYFPSEVYPEFGIKPFTTIPKIVESN</sequence>
<dbReference type="InterPro" id="IPR006680">
    <property type="entry name" value="Amidohydro-rel"/>
</dbReference>
<dbReference type="OrthoDB" id="6190564at2"/>
<organism evidence="2 3">
    <name type="scientific">Colwellia demingiae</name>
    <dbReference type="NCBI Taxonomy" id="89401"/>
    <lineage>
        <taxon>Bacteria</taxon>
        <taxon>Pseudomonadati</taxon>
        <taxon>Pseudomonadota</taxon>
        <taxon>Gammaproteobacteria</taxon>
        <taxon>Alteromonadales</taxon>
        <taxon>Colwelliaceae</taxon>
        <taxon>Colwellia</taxon>
    </lineage>
</organism>
<comment type="caution">
    <text evidence="2">The sequence shown here is derived from an EMBL/GenBank/DDBJ whole genome shotgun (WGS) entry which is preliminary data.</text>
</comment>
<dbReference type="PROSITE" id="PS51257">
    <property type="entry name" value="PROKAR_LIPOPROTEIN"/>
    <property type="match status" value="1"/>
</dbReference>
<evidence type="ECO:0000313" key="2">
    <source>
        <dbReference type="EMBL" id="TWX64774.1"/>
    </source>
</evidence>
<dbReference type="RefSeq" id="WP_146790776.1">
    <property type="nucleotide sequence ID" value="NZ_VOLT01000012.1"/>
</dbReference>
<dbReference type="Gene3D" id="3.20.20.140">
    <property type="entry name" value="Metal-dependent hydrolases"/>
    <property type="match status" value="1"/>
</dbReference>
<dbReference type="SUPFAM" id="SSF51338">
    <property type="entry name" value="Composite domain of metallo-dependent hydrolases"/>
    <property type="match status" value="1"/>
</dbReference>
<dbReference type="EMBL" id="VOLT01000012">
    <property type="protein sequence ID" value="TWX64774.1"/>
    <property type="molecule type" value="Genomic_DNA"/>
</dbReference>
<proteinExistence type="predicted"/>
<dbReference type="PANTHER" id="PTHR43135">
    <property type="entry name" value="ALPHA-D-RIBOSE 1-METHYLPHOSPHONATE 5-TRIPHOSPHATE DIPHOSPHATASE"/>
    <property type="match status" value="1"/>
</dbReference>
<dbReference type="Pfam" id="PF01979">
    <property type="entry name" value="Amidohydro_1"/>
    <property type="match status" value="1"/>
</dbReference>
<dbReference type="SUPFAM" id="SSF51556">
    <property type="entry name" value="Metallo-dependent hydrolases"/>
    <property type="match status" value="1"/>
</dbReference>
<evidence type="ECO:0000259" key="1">
    <source>
        <dbReference type="Pfam" id="PF01979"/>
    </source>
</evidence>
<evidence type="ECO:0000313" key="3">
    <source>
        <dbReference type="Proteomes" id="UP000321822"/>
    </source>
</evidence>
<dbReference type="InterPro" id="IPR051781">
    <property type="entry name" value="Metallo-dep_Hydrolase"/>
</dbReference>
<dbReference type="InterPro" id="IPR011059">
    <property type="entry name" value="Metal-dep_hydrolase_composite"/>
</dbReference>
<dbReference type="InterPro" id="IPR032466">
    <property type="entry name" value="Metal_Hydrolase"/>
</dbReference>
<reference evidence="2 3" key="1">
    <citation type="submission" date="2019-07" db="EMBL/GenBank/DDBJ databases">
        <title>Genomes of sea-ice associated Colwellia species.</title>
        <authorList>
            <person name="Bowman J.P."/>
        </authorList>
    </citation>
    <scope>NUCLEOTIDE SEQUENCE [LARGE SCALE GENOMIC DNA]</scope>
    <source>
        <strain evidence="2 3">ACAM 459</strain>
    </source>
</reference>
<name>A0A5C6Q714_9GAMM</name>
<feature type="domain" description="Amidohydrolase-related" evidence="1">
    <location>
        <begin position="334"/>
        <end position="667"/>
    </location>
</feature>
<dbReference type="GO" id="GO:0016810">
    <property type="term" value="F:hydrolase activity, acting on carbon-nitrogen (but not peptide) bonds"/>
    <property type="evidence" value="ECO:0007669"/>
    <property type="project" value="InterPro"/>
</dbReference>